<evidence type="ECO:0000313" key="3">
    <source>
        <dbReference type="Proteomes" id="UP001642464"/>
    </source>
</evidence>
<evidence type="ECO:0000313" key="2">
    <source>
        <dbReference type="EMBL" id="CAK9090590.1"/>
    </source>
</evidence>
<evidence type="ECO:0000256" key="1">
    <source>
        <dbReference type="SAM" id="MobiDB-lite"/>
    </source>
</evidence>
<reference evidence="2 3" key="1">
    <citation type="submission" date="2024-02" db="EMBL/GenBank/DDBJ databases">
        <authorList>
            <person name="Chen Y."/>
            <person name="Shah S."/>
            <person name="Dougan E. K."/>
            <person name="Thang M."/>
            <person name="Chan C."/>
        </authorList>
    </citation>
    <scope>NUCLEOTIDE SEQUENCE [LARGE SCALE GENOMIC DNA]</scope>
</reference>
<sequence length="610" mass="68990">MKRSLACLEWLVHGDVEARSRENHMDEVLRKVQKDRATMISKLLGLPEVKQPKTALLKAKALLKNLDEVRSDCLCENDTAWKKIIQLSLKESRSTDDAKELAFLMAQKRQSEYLAAHSKNLHLLDVLPYLDNDVVEQIRENFKLRCHFAYLQSGNNWVSSGQEGAAPKRGSLAEAQDPELDQVTKVLVDKLERAWDESRELDTAKKLRDLYTEQKEIQKLMCLFQSQPALLDDDYASTVEEGTARCLAQEFSETHNKPAALSCLTSNLATFSLTLGKRCQAMTELAQACEYYRLAHKFDPDEAVVKPNACLCEVLLELQRTDHFVDKEELREVLALASRWQIMVQLWPLIGGPPHDALRSWQTQRISLLAEEAKRSKESSAADIFLYLSQRQDAEGSKQMAFESAKQAYTLGASSAQEDLARLALEVGRVKDATDTILKSKFDEEAQSAIQACMSMMMAYSDQARGRPGRPEPSPQPEEPSPASWSDKAHGKRAGQLREQHPGYVPTICSPAVNPLCEFPMTDFFKKPWKFLQKEEYTVLDLKKKIEKRLSEAGTLPPILGSASELRPPLADAERIGRLFERHQRQSCLHLHYTLDKLPHGGTRLELFAV</sequence>
<feature type="compositionally biased region" description="Pro residues" evidence="1">
    <location>
        <begin position="471"/>
        <end position="480"/>
    </location>
</feature>
<accession>A0ABP0QRT9</accession>
<dbReference type="Proteomes" id="UP001642464">
    <property type="component" value="Unassembled WGS sequence"/>
</dbReference>
<feature type="region of interest" description="Disordered" evidence="1">
    <location>
        <begin position="462"/>
        <end position="497"/>
    </location>
</feature>
<proteinExistence type="predicted"/>
<keyword evidence="3" id="KW-1185">Reference proteome</keyword>
<protein>
    <recommendedName>
        <fullName evidence="4">Signal recognition particle subunit SRP68</fullName>
    </recommendedName>
</protein>
<gene>
    <name evidence="2" type="ORF">SCF082_LOCUS42724</name>
</gene>
<comment type="caution">
    <text evidence="2">The sequence shown here is derived from an EMBL/GenBank/DDBJ whole genome shotgun (WGS) entry which is preliminary data.</text>
</comment>
<organism evidence="2 3">
    <name type="scientific">Durusdinium trenchii</name>
    <dbReference type="NCBI Taxonomy" id="1381693"/>
    <lineage>
        <taxon>Eukaryota</taxon>
        <taxon>Sar</taxon>
        <taxon>Alveolata</taxon>
        <taxon>Dinophyceae</taxon>
        <taxon>Suessiales</taxon>
        <taxon>Symbiodiniaceae</taxon>
        <taxon>Durusdinium</taxon>
    </lineage>
</organism>
<evidence type="ECO:0008006" key="4">
    <source>
        <dbReference type="Google" id="ProtNLM"/>
    </source>
</evidence>
<dbReference type="EMBL" id="CAXAMM010040017">
    <property type="protein sequence ID" value="CAK9090590.1"/>
    <property type="molecule type" value="Genomic_DNA"/>
</dbReference>
<name>A0ABP0QRT9_9DINO</name>